<keyword evidence="4" id="KW-0547">Nucleotide-binding</keyword>
<dbReference type="CDD" id="cd14014">
    <property type="entry name" value="STKc_PknB_like"/>
    <property type="match status" value="1"/>
</dbReference>
<proteinExistence type="predicted"/>
<dbReference type="PANTHER" id="PTHR24363:SF0">
    <property type="entry name" value="SERINE_THREONINE KINASE LIKE DOMAIN CONTAINING 1"/>
    <property type="match status" value="1"/>
</dbReference>
<protein>
    <recommendedName>
        <fullName evidence="1">non-specific serine/threonine protein kinase</fullName>
        <ecNumber evidence="1">2.7.11.1</ecNumber>
    </recommendedName>
</protein>
<dbReference type="PROSITE" id="PS00108">
    <property type="entry name" value="PROTEIN_KINASE_ST"/>
    <property type="match status" value="1"/>
</dbReference>
<dbReference type="EMBL" id="PYLQ01000003">
    <property type="protein sequence ID" value="PST42708.1"/>
    <property type="molecule type" value="Genomic_DNA"/>
</dbReference>
<dbReference type="EC" id="2.7.11.1" evidence="1"/>
<comment type="catalytic activity">
    <reaction evidence="8">
        <text>L-seryl-[protein] + ATP = O-phospho-L-seryl-[protein] + ADP + H(+)</text>
        <dbReference type="Rhea" id="RHEA:17989"/>
        <dbReference type="Rhea" id="RHEA-COMP:9863"/>
        <dbReference type="Rhea" id="RHEA-COMP:11604"/>
        <dbReference type="ChEBI" id="CHEBI:15378"/>
        <dbReference type="ChEBI" id="CHEBI:29999"/>
        <dbReference type="ChEBI" id="CHEBI:30616"/>
        <dbReference type="ChEBI" id="CHEBI:83421"/>
        <dbReference type="ChEBI" id="CHEBI:456216"/>
        <dbReference type="EC" id="2.7.11.1"/>
    </reaction>
</comment>
<reference evidence="11 12" key="1">
    <citation type="journal article" date="2019" name="Int. J. Syst. Evol. Microbiol.">
        <title>Faecalibacillus intestinalis gen. nov., sp. nov. and Faecalibacillus faecis sp. nov., isolated from human faeces.</title>
        <authorList>
            <person name="Seo B."/>
            <person name="Jeon K."/>
            <person name="Baek I."/>
            <person name="Lee Y.M."/>
            <person name="Baek K."/>
            <person name="Ko G."/>
        </authorList>
    </citation>
    <scope>NUCLEOTIDE SEQUENCE [LARGE SCALE GENOMIC DNA]</scope>
    <source>
        <strain evidence="11 12">SNUG30099</strain>
    </source>
</reference>
<keyword evidence="2" id="KW-0723">Serine/threonine-protein kinase</keyword>
<evidence type="ECO:0000256" key="1">
    <source>
        <dbReference type="ARBA" id="ARBA00012513"/>
    </source>
</evidence>
<evidence type="ECO:0000313" key="11">
    <source>
        <dbReference type="EMBL" id="PST42708.1"/>
    </source>
</evidence>
<comment type="caution">
    <text evidence="11">The sequence shown here is derived from an EMBL/GenBank/DDBJ whole genome shotgun (WGS) entry which is preliminary data.</text>
</comment>
<evidence type="ECO:0000256" key="4">
    <source>
        <dbReference type="ARBA" id="ARBA00022741"/>
    </source>
</evidence>
<dbReference type="Gene3D" id="1.10.510.10">
    <property type="entry name" value="Transferase(Phosphotransferase) domain 1"/>
    <property type="match status" value="1"/>
</dbReference>
<evidence type="ECO:0000256" key="7">
    <source>
        <dbReference type="ARBA" id="ARBA00047899"/>
    </source>
</evidence>
<feature type="transmembrane region" description="Helical" evidence="9">
    <location>
        <begin position="253"/>
        <end position="273"/>
    </location>
</feature>
<keyword evidence="9" id="KW-0472">Membrane</keyword>
<dbReference type="RefSeq" id="WP_107029309.1">
    <property type="nucleotide sequence ID" value="NZ_PYLQ01000003.1"/>
</dbReference>
<dbReference type="InterPro" id="IPR008271">
    <property type="entry name" value="Ser/Thr_kinase_AS"/>
</dbReference>
<keyword evidence="9" id="KW-1133">Transmembrane helix</keyword>
<evidence type="ECO:0000313" key="12">
    <source>
        <dbReference type="Proteomes" id="UP000240974"/>
    </source>
</evidence>
<evidence type="ECO:0000256" key="8">
    <source>
        <dbReference type="ARBA" id="ARBA00048679"/>
    </source>
</evidence>
<dbReference type="InterPro" id="IPR000719">
    <property type="entry name" value="Prot_kinase_dom"/>
</dbReference>
<dbReference type="InterPro" id="IPR011009">
    <property type="entry name" value="Kinase-like_dom_sf"/>
</dbReference>
<keyword evidence="5" id="KW-0418">Kinase</keyword>
<organism evidence="11 12">
    <name type="scientific">Faecalibacillus intestinalis</name>
    <dbReference type="NCBI Taxonomy" id="1982626"/>
    <lineage>
        <taxon>Bacteria</taxon>
        <taxon>Bacillati</taxon>
        <taxon>Bacillota</taxon>
        <taxon>Erysipelotrichia</taxon>
        <taxon>Erysipelotrichales</taxon>
        <taxon>Coprobacillaceae</taxon>
        <taxon>Faecalibacillus</taxon>
    </lineage>
</organism>
<dbReference type="Proteomes" id="UP000240974">
    <property type="component" value="Unassembled WGS sequence"/>
</dbReference>
<keyword evidence="6" id="KW-0067">ATP-binding</keyword>
<sequence>MIVLELEVIKETPQKRITLVRELDKRNIYIKKELKTYNKTIWEKLKQLDIEGIPHIYSIEENEDGLEIIEEYLACQTLSDILDEHTFSNLEAYQIIRQLCIILDVLHQQDPQIIHRDIKPENIFYDGKQVYLFDFDIARNYSENQKRDTTVLGSQGYAAPEQFGFYQTDIRSDIYSLGVLYHVLLTNKLPRDYDLQGIEKRIIDKMIAIDPQGRYQDVKEIIKDLDQLFHIEKKKKKKIKHPKALPGFRSGKLWKMIVAIMGYLLFIWILISFKIENQPISQYQYFVYRLILISWFIITLLFSTNYLSVRDYLPYYKNHGIAVKVLTTIISWLILLFISLIIGTLLMYL</sequence>
<evidence type="ECO:0000256" key="9">
    <source>
        <dbReference type="SAM" id="Phobius"/>
    </source>
</evidence>
<comment type="catalytic activity">
    <reaction evidence="7">
        <text>L-threonyl-[protein] + ATP = O-phospho-L-threonyl-[protein] + ADP + H(+)</text>
        <dbReference type="Rhea" id="RHEA:46608"/>
        <dbReference type="Rhea" id="RHEA-COMP:11060"/>
        <dbReference type="Rhea" id="RHEA-COMP:11605"/>
        <dbReference type="ChEBI" id="CHEBI:15378"/>
        <dbReference type="ChEBI" id="CHEBI:30013"/>
        <dbReference type="ChEBI" id="CHEBI:30616"/>
        <dbReference type="ChEBI" id="CHEBI:61977"/>
        <dbReference type="ChEBI" id="CHEBI:456216"/>
        <dbReference type="EC" id="2.7.11.1"/>
    </reaction>
</comment>
<dbReference type="SMART" id="SM00220">
    <property type="entry name" value="S_TKc"/>
    <property type="match status" value="1"/>
</dbReference>
<evidence type="ECO:0000259" key="10">
    <source>
        <dbReference type="PROSITE" id="PS50011"/>
    </source>
</evidence>
<gene>
    <name evidence="11" type="ORF">C7U54_03350</name>
</gene>
<dbReference type="Pfam" id="PF00069">
    <property type="entry name" value="Pkinase"/>
    <property type="match status" value="1"/>
</dbReference>
<name>A0A2T3G5B9_9FIRM</name>
<keyword evidence="3" id="KW-0808">Transferase</keyword>
<keyword evidence="9" id="KW-0812">Transmembrane</keyword>
<evidence type="ECO:0000256" key="3">
    <source>
        <dbReference type="ARBA" id="ARBA00022679"/>
    </source>
</evidence>
<accession>A0A2T3G5B9</accession>
<dbReference type="SUPFAM" id="SSF56112">
    <property type="entry name" value="Protein kinase-like (PK-like)"/>
    <property type="match status" value="1"/>
</dbReference>
<evidence type="ECO:0000256" key="2">
    <source>
        <dbReference type="ARBA" id="ARBA00022527"/>
    </source>
</evidence>
<feature type="transmembrane region" description="Helical" evidence="9">
    <location>
        <begin position="329"/>
        <end position="348"/>
    </location>
</feature>
<keyword evidence="12" id="KW-1185">Reference proteome</keyword>
<evidence type="ECO:0000256" key="5">
    <source>
        <dbReference type="ARBA" id="ARBA00022777"/>
    </source>
</evidence>
<dbReference type="PANTHER" id="PTHR24363">
    <property type="entry name" value="SERINE/THREONINE PROTEIN KINASE"/>
    <property type="match status" value="1"/>
</dbReference>
<dbReference type="PROSITE" id="PS50011">
    <property type="entry name" value="PROTEIN_KINASE_DOM"/>
    <property type="match status" value="1"/>
</dbReference>
<feature type="domain" description="Protein kinase" evidence="10">
    <location>
        <begin position="1"/>
        <end position="244"/>
    </location>
</feature>
<dbReference type="GO" id="GO:0005524">
    <property type="term" value="F:ATP binding"/>
    <property type="evidence" value="ECO:0007669"/>
    <property type="project" value="UniProtKB-KW"/>
</dbReference>
<dbReference type="GO" id="GO:0004674">
    <property type="term" value="F:protein serine/threonine kinase activity"/>
    <property type="evidence" value="ECO:0007669"/>
    <property type="project" value="UniProtKB-KW"/>
</dbReference>
<evidence type="ECO:0000256" key="6">
    <source>
        <dbReference type="ARBA" id="ARBA00022840"/>
    </source>
</evidence>
<dbReference type="AlphaFoldDB" id="A0A2T3G5B9"/>
<feature type="transmembrane region" description="Helical" evidence="9">
    <location>
        <begin position="285"/>
        <end position="309"/>
    </location>
</feature>